<gene>
    <name evidence="5" type="ORF">GOMPHAMPRED_008116</name>
</gene>
<dbReference type="EMBL" id="CAJPDQ010000009">
    <property type="protein sequence ID" value="CAF9914265.1"/>
    <property type="molecule type" value="Genomic_DNA"/>
</dbReference>
<evidence type="ECO:0000256" key="3">
    <source>
        <dbReference type="SAM" id="MobiDB-lite"/>
    </source>
</evidence>
<feature type="domain" description="Scytalone dehydratase-like" evidence="4">
    <location>
        <begin position="63"/>
        <end position="214"/>
    </location>
</feature>
<dbReference type="Proteomes" id="UP000664169">
    <property type="component" value="Unassembled WGS sequence"/>
</dbReference>
<dbReference type="InterPro" id="IPR049884">
    <property type="entry name" value="Scytalone_dh"/>
</dbReference>
<dbReference type="InterPro" id="IPR032710">
    <property type="entry name" value="NTF2-like_dom_sf"/>
</dbReference>
<reference evidence="5" key="1">
    <citation type="submission" date="2021-03" db="EMBL/GenBank/DDBJ databases">
        <authorList>
            <person name="Tagirdzhanova G."/>
        </authorList>
    </citation>
    <scope>NUCLEOTIDE SEQUENCE</scope>
</reference>
<keyword evidence="6" id="KW-1185">Reference proteome</keyword>
<evidence type="ECO:0000313" key="5">
    <source>
        <dbReference type="EMBL" id="CAF9914265.1"/>
    </source>
</evidence>
<dbReference type="Pfam" id="PF02982">
    <property type="entry name" value="Scytalone_dh"/>
    <property type="match status" value="1"/>
</dbReference>
<name>A0A8H3EZ32_9LECA</name>
<evidence type="ECO:0000259" key="4">
    <source>
        <dbReference type="Pfam" id="PF02982"/>
    </source>
</evidence>
<comment type="similarity">
    <text evidence="1">Belongs to the scytalone dehydratase family.</text>
</comment>
<dbReference type="Gene3D" id="3.10.450.50">
    <property type="match status" value="1"/>
</dbReference>
<feature type="region of interest" description="Disordered" evidence="3">
    <location>
        <begin position="1"/>
        <end position="53"/>
    </location>
</feature>
<evidence type="ECO:0000256" key="1">
    <source>
        <dbReference type="ARBA" id="ARBA00008584"/>
    </source>
</evidence>
<proteinExistence type="inferred from homology"/>
<dbReference type="GO" id="GO:0016829">
    <property type="term" value="F:lyase activity"/>
    <property type="evidence" value="ECO:0007669"/>
    <property type="project" value="UniProtKB-KW"/>
</dbReference>
<dbReference type="SUPFAM" id="SSF54427">
    <property type="entry name" value="NTF2-like"/>
    <property type="match status" value="1"/>
</dbReference>
<feature type="compositionally biased region" description="Polar residues" evidence="3">
    <location>
        <begin position="15"/>
        <end position="49"/>
    </location>
</feature>
<organism evidence="5 6">
    <name type="scientific">Gomphillus americanus</name>
    <dbReference type="NCBI Taxonomy" id="1940652"/>
    <lineage>
        <taxon>Eukaryota</taxon>
        <taxon>Fungi</taxon>
        <taxon>Dikarya</taxon>
        <taxon>Ascomycota</taxon>
        <taxon>Pezizomycotina</taxon>
        <taxon>Lecanoromycetes</taxon>
        <taxon>OSLEUM clade</taxon>
        <taxon>Ostropomycetidae</taxon>
        <taxon>Ostropales</taxon>
        <taxon>Graphidaceae</taxon>
        <taxon>Gomphilloideae</taxon>
        <taxon>Gomphillus</taxon>
    </lineage>
</organism>
<keyword evidence="2" id="KW-0456">Lyase</keyword>
<accession>A0A8H3EZ32</accession>
<protein>
    <recommendedName>
        <fullName evidence="4">Scytalone dehydratase-like domain-containing protein</fullName>
    </recommendedName>
</protein>
<comment type="caution">
    <text evidence="5">The sequence shown here is derived from an EMBL/GenBank/DDBJ whole genome shotgun (WGS) entry which is preliminary data.</text>
</comment>
<dbReference type="OrthoDB" id="5281072at2759"/>
<evidence type="ECO:0000256" key="2">
    <source>
        <dbReference type="ARBA" id="ARBA00023239"/>
    </source>
</evidence>
<evidence type="ECO:0000313" key="6">
    <source>
        <dbReference type="Proteomes" id="UP000664169"/>
    </source>
</evidence>
<sequence length="218" mass="24729">MNLFEGQPTEPGSVLSPTESTNSPTVMESSVANVNRNPDNGQPDVQKNGASAGAFHQKESQRISFEDFLDINNIVFEWADSYDNKDWKRLAKILAPSMMIDYSIVGHERMDNVSAADFVAMMSSEAFLGDPLVKTQHLMGARRLEYISETEVIGHHQIRAAHLRYDPNGQTIETHGHGHSFINHWYRKINGVWKLSGVRPKIYFNEGEFDKIFVKLNY</sequence>
<dbReference type="AlphaFoldDB" id="A0A8H3EZ32"/>